<protein>
    <submittedName>
        <fullName evidence="11">TRAP transporter small permease</fullName>
    </submittedName>
</protein>
<comment type="similarity">
    <text evidence="8">Belongs to the TRAP transporter small permease family.</text>
</comment>
<sequence>MLLAVVWQVFSRYIFNIPSTLTDELASFSLIWLGLFGSAYATGKKLHLSIDLIPDKILAKSPLFFNGIINLLICFFAFSIMAIGGSRLCWLTYVLDQKSAALQVPLYLVYSSVPINGFIIMYYTLDTILSSTKLKKKQDDFN</sequence>
<dbReference type="InterPro" id="IPR055348">
    <property type="entry name" value="DctQ"/>
</dbReference>
<evidence type="ECO:0000259" key="10">
    <source>
        <dbReference type="Pfam" id="PF04290"/>
    </source>
</evidence>
<dbReference type="RefSeq" id="WP_378321493.1">
    <property type="nucleotide sequence ID" value="NZ_JBHUHY010000017.1"/>
</dbReference>
<evidence type="ECO:0000256" key="3">
    <source>
        <dbReference type="ARBA" id="ARBA00022475"/>
    </source>
</evidence>
<keyword evidence="12" id="KW-1185">Reference proteome</keyword>
<evidence type="ECO:0000256" key="8">
    <source>
        <dbReference type="ARBA" id="ARBA00038436"/>
    </source>
</evidence>
<evidence type="ECO:0000256" key="4">
    <source>
        <dbReference type="ARBA" id="ARBA00022519"/>
    </source>
</evidence>
<gene>
    <name evidence="11" type="ORF">ACFSJT_16750</name>
</gene>
<keyword evidence="5 9" id="KW-0812">Transmembrane</keyword>
<accession>A0ABW5B0A9</accession>
<evidence type="ECO:0000256" key="7">
    <source>
        <dbReference type="ARBA" id="ARBA00023136"/>
    </source>
</evidence>
<evidence type="ECO:0000313" key="11">
    <source>
        <dbReference type="EMBL" id="MFD2188458.1"/>
    </source>
</evidence>
<keyword evidence="7 9" id="KW-0472">Membrane</keyword>
<comment type="subcellular location">
    <subcellularLocation>
        <location evidence="1">Cell inner membrane</location>
        <topology evidence="1">Multi-pass membrane protein</topology>
    </subcellularLocation>
</comment>
<proteinExistence type="inferred from homology"/>
<keyword evidence="6 9" id="KW-1133">Transmembrane helix</keyword>
<feature type="domain" description="Tripartite ATP-independent periplasmic transporters DctQ component" evidence="10">
    <location>
        <begin position="1"/>
        <end position="131"/>
    </location>
</feature>
<feature type="transmembrane region" description="Helical" evidence="9">
    <location>
        <begin position="25"/>
        <end position="42"/>
    </location>
</feature>
<keyword evidence="4" id="KW-0997">Cell inner membrane</keyword>
<evidence type="ECO:0000313" key="12">
    <source>
        <dbReference type="Proteomes" id="UP001597344"/>
    </source>
</evidence>
<name>A0ABW5B0A9_9FLAO</name>
<evidence type="ECO:0000256" key="2">
    <source>
        <dbReference type="ARBA" id="ARBA00022448"/>
    </source>
</evidence>
<dbReference type="InterPro" id="IPR007387">
    <property type="entry name" value="TRAP_DctQ"/>
</dbReference>
<feature type="transmembrane region" description="Helical" evidence="9">
    <location>
        <begin position="63"/>
        <end position="84"/>
    </location>
</feature>
<reference evidence="12" key="1">
    <citation type="journal article" date="2019" name="Int. J. Syst. Evol. Microbiol.">
        <title>The Global Catalogue of Microorganisms (GCM) 10K type strain sequencing project: providing services to taxonomists for standard genome sequencing and annotation.</title>
        <authorList>
            <consortium name="The Broad Institute Genomics Platform"/>
            <consortium name="The Broad Institute Genome Sequencing Center for Infectious Disease"/>
            <person name="Wu L."/>
            <person name="Ma J."/>
        </authorList>
    </citation>
    <scope>NUCLEOTIDE SEQUENCE [LARGE SCALE GENOMIC DNA]</scope>
    <source>
        <strain evidence="12">DT92</strain>
    </source>
</reference>
<dbReference type="Pfam" id="PF04290">
    <property type="entry name" value="DctQ"/>
    <property type="match status" value="1"/>
</dbReference>
<dbReference type="EMBL" id="JBHUHY010000017">
    <property type="protein sequence ID" value="MFD2188458.1"/>
    <property type="molecule type" value="Genomic_DNA"/>
</dbReference>
<organism evidence="11 12">
    <name type="scientific">Aquimarina celericrescens</name>
    <dbReference type="NCBI Taxonomy" id="1964542"/>
    <lineage>
        <taxon>Bacteria</taxon>
        <taxon>Pseudomonadati</taxon>
        <taxon>Bacteroidota</taxon>
        <taxon>Flavobacteriia</taxon>
        <taxon>Flavobacteriales</taxon>
        <taxon>Flavobacteriaceae</taxon>
        <taxon>Aquimarina</taxon>
    </lineage>
</organism>
<dbReference type="Proteomes" id="UP001597344">
    <property type="component" value="Unassembled WGS sequence"/>
</dbReference>
<evidence type="ECO:0000256" key="5">
    <source>
        <dbReference type="ARBA" id="ARBA00022692"/>
    </source>
</evidence>
<evidence type="ECO:0000256" key="1">
    <source>
        <dbReference type="ARBA" id="ARBA00004429"/>
    </source>
</evidence>
<evidence type="ECO:0000256" key="6">
    <source>
        <dbReference type="ARBA" id="ARBA00022989"/>
    </source>
</evidence>
<feature type="transmembrane region" description="Helical" evidence="9">
    <location>
        <begin position="104"/>
        <end position="125"/>
    </location>
</feature>
<evidence type="ECO:0000256" key="9">
    <source>
        <dbReference type="SAM" id="Phobius"/>
    </source>
</evidence>
<dbReference type="PANTHER" id="PTHR35011">
    <property type="entry name" value="2,3-DIKETO-L-GULONATE TRAP TRANSPORTER SMALL PERMEASE PROTEIN YIAM"/>
    <property type="match status" value="1"/>
</dbReference>
<dbReference type="PANTHER" id="PTHR35011:SF2">
    <property type="entry name" value="2,3-DIKETO-L-GULONATE TRAP TRANSPORTER SMALL PERMEASE PROTEIN YIAM"/>
    <property type="match status" value="1"/>
</dbReference>
<comment type="caution">
    <text evidence="11">The sequence shown here is derived from an EMBL/GenBank/DDBJ whole genome shotgun (WGS) entry which is preliminary data.</text>
</comment>
<keyword evidence="2" id="KW-0813">Transport</keyword>
<keyword evidence="3" id="KW-1003">Cell membrane</keyword>